<reference evidence="1 2" key="1">
    <citation type="submission" date="2024-09" db="EMBL/GenBank/DDBJ databases">
        <title>Paenibacillus zeirhizospherea sp. nov., isolated from surface of the maize (Zea mays) roots in a horticulture field, Hungary.</title>
        <authorList>
            <person name="Marton D."/>
            <person name="Farkas M."/>
            <person name="Bedics A."/>
            <person name="Toth E."/>
            <person name="Tancsics A."/>
            <person name="Boka K."/>
            <person name="Maroti G."/>
            <person name="Kriszt B."/>
            <person name="Cserhati M."/>
        </authorList>
    </citation>
    <scope>NUCLEOTIDE SEQUENCE [LARGE SCALE GENOMIC DNA]</scope>
    <source>
        <strain evidence="1 2">KCTC 33519</strain>
    </source>
</reference>
<dbReference type="EMBL" id="JBHHMI010000010">
    <property type="protein sequence ID" value="MFB5267773.1"/>
    <property type="molecule type" value="Genomic_DNA"/>
</dbReference>
<evidence type="ECO:0000313" key="2">
    <source>
        <dbReference type="Proteomes" id="UP001580346"/>
    </source>
</evidence>
<gene>
    <name evidence="1" type="ORF">ACE41H_13415</name>
</gene>
<evidence type="ECO:0000313" key="1">
    <source>
        <dbReference type="EMBL" id="MFB5267773.1"/>
    </source>
</evidence>
<name>A0ABV5AU96_9BACL</name>
<dbReference type="Proteomes" id="UP001580346">
    <property type="component" value="Unassembled WGS sequence"/>
</dbReference>
<comment type="caution">
    <text evidence="1">The sequence shown here is derived from an EMBL/GenBank/DDBJ whole genome shotgun (WGS) entry which is preliminary data.</text>
</comment>
<evidence type="ECO:0008006" key="3">
    <source>
        <dbReference type="Google" id="ProtNLM"/>
    </source>
</evidence>
<proteinExistence type="predicted"/>
<organism evidence="1 2">
    <name type="scientific">Paenibacillus enshidis</name>
    <dbReference type="NCBI Taxonomy" id="1458439"/>
    <lineage>
        <taxon>Bacteria</taxon>
        <taxon>Bacillati</taxon>
        <taxon>Bacillota</taxon>
        <taxon>Bacilli</taxon>
        <taxon>Bacillales</taxon>
        <taxon>Paenibacillaceae</taxon>
        <taxon>Paenibacillus</taxon>
    </lineage>
</organism>
<dbReference type="RefSeq" id="WP_375355776.1">
    <property type="nucleotide sequence ID" value="NZ_JBHHMI010000010.1"/>
</dbReference>
<keyword evidence="2" id="KW-1185">Reference proteome</keyword>
<protein>
    <recommendedName>
        <fullName evidence="3">RHS repeat-associated core domain-containing protein</fullName>
    </recommendedName>
</protein>
<accession>A0ABV5AU96</accession>
<sequence length="37" mass="4328">MLKRIRYSYSADGQVVEYSIGHYNTELQPYLVSYDAP</sequence>